<evidence type="ECO:0000313" key="2">
    <source>
        <dbReference type="EMBL" id="RKN46173.1"/>
    </source>
</evidence>
<accession>A0A3A9ZCY9</accession>
<evidence type="ECO:0000313" key="3">
    <source>
        <dbReference type="Proteomes" id="UP000281726"/>
    </source>
</evidence>
<feature type="region of interest" description="Disordered" evidence="1">
    <location>
        <begin position="121"/>
        <end position="140"/>
    </location>
</feature>
<dbReference type="AlphaFoldDB" id="A0A3A9ZCY9"/>
<proteinExistence type="predicted"/>
<dbReference type="Proteomes" id="UP000281726">
    <property type="component" value="Unassembled WGS sequence"/>
</dbReference>
<comment type="caution">
    <text evidence="2">The sequence shown here is derived from an EMBL/GenBank/DDBJ whole genome shotgun (WGS) entry which is preliminary data.</text>
</comment>
<sequence>MGWDVHQALLAYGYDGEVDVDEAQALLPTAAQLEGRLHQASAAGLLDGPDARDPQYQLSLLGLHVEPWGDGHRDQAVIACRIDITELDDLVGPDLAEPVADGERERLNSVMKTLGLPADDEPGWMRPCRREPCTGGGSSV</sequence>
<gene>
    <name evidence="2" type="ORF">D7223_14625</name>
</gene>
<reference evidence="2 3" key="1">
    <citation type="journal article" date="2004" name="Syst. Appl. Microbiol.">
        <title>Cryptoendolithic actinomycetes from antarctic sandstone rock samples: Micromonospora endolithica sp. nov. and two isolates related to Micromonospora coerulea Jensen 1932.</title>
        <authorList>
            <person name="Hirsch P."/>
            <person name="Mevs U."/>
            <person name="Kroppenstedt R.M."/>
            <person name="Schumann P."/>
            <person name="Stackebrandt E."/>
        </authorList>
    </citation>
    <scope>NUCLEOTIDE SEQUENCE [LARGE SCALE GENOMIC DNA]</scope>
    <source>
        <strain evidence="2 3">JCM 12677</strain>
    </source>
</reference>
<evidence type="ECO:0000256" key="1">
    <source>
        <dbReference type="SAM" id="MobiDB-lite"/>
    </source>
</evidence>
<dbReference type="EMBL" id="RBAK01000005">
    <property type="protein sequence ID" value="RKN46173.1"/>
    <property type="molecule type" value="Genomic_DNA"/>
</dbReference>
<keyword evidence="3" id="KW-1185">Reference proteome</keyword>
<organism evidence="2 3">
    <name type="scientific">Micromonospora endolithica</name>
    <dbReference type="NCBI Taxonomy" id="230091"/>
    <lineage>
        <taxon>Bacteria</taxon>
        <taxon>Bacillati</taxon>
        <taxon>Actinomycetota</taxon>
        <taxon>Actinomycetes</taxon>
        <taxon>Micromonosporales</taxon>
        <taxon>Micromonosporaceae</taxon>
        <taxon>Micromonospora</taxon>
    </lineage>
</organism>
<name>A0A3A9ZCY9_9ACTN</name>
<protein>
    <submittedName>
        <fullName evidence="2">Uncharacterized protein</fullName>
    </submittedName>
</protein>